<accession>A0A7V7YDV3</accession>
<dbReference type="AlphaFoldDB" id="A0A7V7YDV3"/>
<evidence type="ECO:0000313" key="3">
    <source>
        <dbReference type="Proteomes" id="UP000449004"/>
    </source>
</evidence>
<evidence type="ECO:0000313" key="2">
    <source>
        <dbReference type="EMBL" id="KAB7628915.1"/>
    </source>
</evidence>
<dbReference type="RefSeq" id="WP_152154010.1">
    <property type="nucleotide sequence ID" value="NZ_WELC01000023.1"/>
</dbReference>
<proteinExistence type="predicted"/>
<dbReference type="EMBL" id="WELC01000023">
    <property type="protein sequence ID" value="KAB7628915.1"/>
    <property type="molecule type" value="Genomic_DNA"/>
</dbReference>
<evidence type="ECO:0000256" key="1">
    <source>
        <dbReference type="SAM" id="SignalP"/>
    </source>
</evidence>
<name>A0A7V7YDV3_9GAMM</name>
<evidence type="ECO:0008006" key="4">
    <source>
        <dbReference type="Google" id="ProtNLM"/>
    </source>
</evidence>
<dbReference type="Proteomes" id="UP000449004">
    <property type="component" value="Unassembled WGS sequence"/>
</dbReference>
<organism evidence="2 3">
    <name type="scientific">Stenotrophomonas rhizophila</name>
    <dbReference type="NCBI Taxonomy" id="216778"/>
    <lineage>
        <taxon>Bacteria</taxon>
        <taxon>Pseudomonadati</taxon>
        <taxon>Pseudomonadota</taxon>
        <taxon>Gammaproteobacteria</taxon>
        <taxon>Lysobacterales</taxon>
        <taxon>Lysobacteraceae</taxon>
        <taxon>Stenotrophomonas</taxon>
    </lineage>
</organism>
<keyword evidence="1" id="KW-0732">Signal</keyword>
<sequence length="212" mass="21895">MKQIVISVAVCAALMSSSTLVYAQDQAESEQRTSKAGKIGCAVGGVLGGFLGTKLLKDNKAVGGIAGGAVGCGAGNVVGKKWSKARQLKEFQEAQVQAEAAGMQTKVAVVSSTEKSGAVSNELGSMEIAYNPDDMKAVSAQTGKVFDKIAEISQKAKNQLTFTFSGTVACEVPYVELGKRNAYAGQGVQHITHLNCGAGDSKLVITPIADIH</sequence>
<feature type="chain" id="PRO_5031556887" description="Glycine zipper 2TM domain-containing protein" evidence="1">
    <location>
        <begin position="24"/>
        <end position="212"/>
    </location>
</feature>
<gene>
    <name evidence="2" type="ORF">F9K92_15840</name>
</gene>
<comment type="caution">
    <text evidence="2">The sequence shown here is derived from an EMBL/GenBank/DDBJ whole genome shotgun (WGS) entry which is preliminary data.</text>
</comment>
<protein>
    <recommendedName>
        <fullName evidence="4">Glycine zipper 2TM domain-containing protein</fullName>
    </recommendedName>
</protein>
<reference evidence="2 3" key="1">
    <citation type="submission" date="2019-10" db="EMBL/GenBank/DDBJ databases">
        <title>Halotolerant bacteria associated to Saharan-endemic halophytes Stipa tenacissima L. and Atriplex halimus L mitigate salt stress and promote growth of tomato plants.</title>
        <authorList>
            <person name="Dif G."/>
        </authorList>
    </citation>
    <scope>NUCLEOTIDE SEQUENCE [LARGE SCALE GENOMIC DNA]</scope>
    <source>
        <strain evidence="2 3">IS26</strain>
    </source>
</reference>
<feature type="signal peptide" evidence="1">
    <location>
        <begin position="1"/>
        <end position="23"/>
    </location>
</feature>